<feature type="coiled-coil region" evidence="2">
    <location>
        <begin position="484"/>
        <end position="595"/>
    </location>
</feature>
<dbReference type="OrthoDB" id="2282043at2759"/>
<evidence type="ECO:0000256" key="1">
    <source>
        <dbReference type="ARBA" id="ARBA00022679"/>
    </source>
</evidence>
<gene>
    <name evidence="4" type="ORF">INT46_004886</name>
</gene>
<dbReference type="InterPro" id="IPR027417">
    <property type="entry name" value="P-loop_NTPase"/>
</dbReference>
<evidence type="ECO:0000313" key="4">
    <source>
        <dbReference type="EMBL" id="KAG2194632.1"/>
    </source>
</evidence>
<comment type="caution">
    <text evidence="4">The sequence shown here is derived from an EMBL/GenBank/DDBJ whole genome shotgun (WGS) entry which is preliminary data.</text>
</comment>
<evidence type="ECO:0000313" key="5">
    <source>
        <dbReference type="Proteomes" id="UP000650833"/>
    </source>
</evidence>
<feature type="compositionally biased region" description="Pro residues" evidence="3">
    <location>
        <begin position="942"/>
        <end position="958"/>
    </location>
</feature>
<evidence type="ECO:0000256" key="2">
    <source>
        <dbReference type="SAM" id="Coils"/>
    </source>
</evidence>
<keyword evidence="5" id="KW-1185">Reference proteome</keyword>
<feature type="region of interest" description="Disordered" evidence="3">
    <location>
        <begin position="922"/>
        <end position="958"/>
    </location>
</feature>
<dbReference type="Proteomes" id="UP000650833">
    <property type="component" value="Unassembled WGS sequence"/>
</dbReference>
<name>A0A8H7UUK9_9FUNG</name>
<proteinExistence type="predicted"/>
<feature type="coiled-coil region" evidence="2">
    <location>
        <begin position="961"/>
        <end position="1044"/>
    </location>
</feature>
<keyword evidence="1" id="KW-0808">Transferase</keyword>
<sequence length="1052" mass="120643">MSRPLKANWVKFAAFPKPVTRFNTFGPLQRCFKSNLQESSNEKEKKSFKKELKEDIYTIPNLLTFGRLAAAPCVGYMILQQNYDGALVLFALAGFTDLKTIARYFDGTIPSAEVKPTQISKINTALQLILMGFSLTTVSMGVPSSEAMTALQWVVGGTTVWSGASYIFSKDAILPKLPQQQVINDIIESTENQVKLNTPKAPVFSFDLVLDFNSQKEEYNEYLLERMPKLAMDQLFQGHDTSLVFYDALAASNRLDTRIILEFAHLFELENHEIYVKFIEYNGQHTQDLISTEENNYHTFEYRIDTIDLALKYYIFGSEQHTKGTSSIYSIILKNQSKTTQFNLIDLSGCPHETLMQFSNYCSNRNTTVPFTQLIDKSAFCIFIGCISPLDSILQLQQTLNYTSTIFEQLNHKNNGYSIESKSPITPIFQEDPEYLKSVIVKLSNEVNVLRSNSLASSAQSSKHGSMFSSLSHSTSATLPDIAEDEKEHAVADLYRQIEELENQMTATKERNKHVEHELSTMRDTNMELWDLSDKQSLMIDALESKLEQVQDNKVNNSIDISDIKRDMQELSIERHEIEDNLQVIESLVLKQENETTKALEELMTMRQQFKQQQNSTYNNSSDSASLIRQRTRALENRVGELDSYIEKTHVHQNNQEETEKWKHASFLQSAKANALAKKLATLKDELNIYRKTIREGDVTALVANLEKHIMQLEREKMVLEDDFETSYEAAINETEKVTQLANQQAHQIQQLEAALADAHQQFSDDQSIKQAFDALQEEYVLLERTNQELITSKQQLPRQSIDRQSTKSITSVYRKRRTANRQSFEDKPQLMSWIQDKLNTTSTVDVLQRVSDLADENMQLALWVDDLETQLMSQHHHLSQQVKTLECDVMNLTVLNNQLERQVEIPPQPSRSSIAMLHLRRDEASSSVHSDVSKYRSSTPNLPPPTVPPSQPLPPTPSVMEQYDNQLKSFKLKIEVAENETRANQTLIQKLETQIDAAESKQQEMQDQYINIQKDLEFERRQTQKAEKAHAILEKRLQDVMNNKKNKFLCF</sequence>
<evidence type="ECO:0000256" key="3">
    <source>
        <dbReference type="SAM" id="MobiDB-lite"/>
    </source>
</evidence>
<keyword evidence="2" id="KW-0175">Coiled coil</keyword>
<dbReference type="PANTHER" id="PTHR14269">
    <property type="entry name" value="CDP-DIACYLGLYCEROL--GLYCEROL-3-PHOSPHATE 3-PHOSPHATIDYLTRANSFERASE-RELATED"/>
    <property type="match status" value="1"/>
</dbReference>
<dbReference type="InterPro" id="IPR050324">
    <property type="entry name" value="CDP-alcohol_PTase-I"/>
</dbReference>
<dbReference type="GO" id="GO:0032049">
    <property type="term" value="P:cardiolipin biosynthetic process"/>
    <property type="evidence" value="ECO:0007669"/>
    <property type="project" value="TreeGrafter"/>
</dbReference>
<dbReference type="GO" id="GO:0043337">
    <property type="term" value="F:cardiolipin synthase (CMP-forming)"/>
    <property type="evidence" value="ECO:0007669"/>
    <property type="project" value="TreeGrafter"/>
</dbReference>
<organism evidence="4 5">
    <name type="scientific">Mucor plumbeus</name>
    <dbReference type="NCBI Taxonomy" id="97098"/>
    <lineage>
        <taxon>Eukaryota</taxon>
        <taxon>Fungi</taxon>
        <taxon>Fungi incertae sedis</taxon>
        <taxon>Mucoromycota</taxon>
        <taxon>Mucoromycotina</taxon>
        <taxon>Mucoromycetes</taxon>
        <taxon>Mucorales</taxon>
        <taxon>Mucorineae</taxon>
        <taxon>Mucoraceae</taxon>
        <taxon>Mucor</taxon>
    </lineage>
</organism>
<feature type="coiled-coil region" evidence="2">
    <location>
        <begin position="673"/>
        <end position="793"/>
    </location>
</feature>
<dbReference type="SUPFAM" id="SSF52540">
    <property type="entry name" value="P-loop containing nucleoside triphosphate hydrolases"/>
    <property type="match status" value="1"/>
</dbReference>
<accession>A0A8H7UUK9</accession>
<dbReference type="EMBL" id="JAEPRC010000573">
    <property type="protein sequence ID" value="KAG2194632.1"/>
    <property type="molecule type" value="Genomic_DNA"/>
</dbReference>
<dbReference type="AlphaFoldDB" id="A0A8H7UUK9"/>
<dbReference type="PANTHER" id="PTHR14269:SF60">
    <property type="entry name" value="CARDIOLIPIN SYNTHASE (CMP-FORMING)"/>
    <property type="match status" value="1"/>
</dbReference>
<dbReference type="GO" id="GO:0005739">
    <property type="term" value="C:mitochondrion"/>
    <property type="evidence" value="ECO:0007669"/>
    <property type="project" value="TreeGrafter"/>
</dbReference>
<reference evidence="4" key="1">
    <citation type="submission" date="2020-12" db="EMBL/GenBank/DDBJ databases">
        <title>Metabolic potential, ecology and presence of endohyphal bacteria is reflected in genomic diversity of Mucoromycotina.</title>
        <authorList>
            <person name="Muszewska A."/>
            <person name="Okrasinska A."/>
            <person name="Steczkiewicz K."/>
            <person name="Drgas O."/>
            <person name="Orlowska M."/>
            <person name="Perlinska-Lenart U."/>
            <person name="Aleksandrzak-Piekarczyk T."/>
            <person name="Szatraj K."/>
            <person name="Zielenkiewicz U."/>
            <person name="Pilsyk S."/>
            <person name="Malc E."/>
            <person name="Mieczkowski P."/>
            <person name="Kruszewska J.S."/>
            <person name="Biernat P."/>
            <person name="Pawlowska J."/>
        </authorList>
    </citation>
    <scope>NUCLEOTIDE SEQUENCE</scope>
    <source>
        <strain evidence="4">CBS 226.32</strain>
    </source>
</reference>
<protein>
    <submittedName>
        <fullName evidence="4">Uncharacterized protein</fullName>
    </submittedName>
</protein>